<dbReference type="RefSeq" id="WP_173960487.1">
    <property type="nucleotide sequence ID" value="NZ_CBCSCC010000011.1"/>
</dbReference>
<name>A0A6M9PMZ3_9BURK</name>
<evidence type="ECO:0008006" key="3">
    <source>
        <dbReference type="Google" id="ProtNLM"/>
    </source>
</evidence>
<sequence length="115" mass="13442">MRNPILEVYFYATEQGNEPVRQWLQLLSSADKKRIGEDIKTVQFGWPLGMPLVKHLDGDIWEVRIHLSTSIARVLFVLDKNSMILIHGFIKKQQKTLKSDLDLAKDRVKKLRKRT</sequence>
<dbReference type="Pfam" id="PF05973">
    <property type="entry name" value="Gp49"/>
    <property type="match status" value="1"/>
</dbReference>
<dbReference type="InterPro" id="IPR009241">
    <property type="entry name" value="HigB-like"/>
</dbReference>
<keyword evidence="2" id="KW-1185">Reference proteome</keyword>
<reference evidence="1 2" key="1">
    <citation type="submission" date="2018-04" db="EMBL/GenBank/DDBJ databases">
        <title>Polynucleobacter sp. UK-Long2-W17 genome.</title>
        <authorList>
            <person name="Hahn M.W."/>
        </authorList>
    </citation>
    <scope>NUCLEOTIDE SEQUENCE [LARGE SCALE GENOMIC DNA]</scope>
    <source>
        <strain evidence="1 2">UK-Long2-W17</strain>
    </source>
</reference>
<dbReference type="AlphaFoldDB" id="A0A6M9PMZ3"/>
<dbReference type="KEGG" id="pard:DN92_06605"/>
<gene>
    <name evidence="1" type="ORF">DN92_06605</name>
</gene>
<evidence type="ECO:0000313" key="2">
    <source>
        <dbReference type="Proteomes" id="UP000501090"/>
    </source>
</evidence>
<dbReference type="Proteomes" id="UP000501090">
    <property type="component" value="Chromosome"/>
</dbReference>
<evidence type="ECO:0000313" key="1">
    <source>
        <dbReference type="EMBL" id="QKM60728.1"/>
    </source>
</evidence>
<protein>
    <recommendedName>
        <fullName evidence="3">Type II toxin-antitoxin system RelE/ParE family toxin</fullName>
    </recommendedName>
</protein>
<dbReference type="EMBL" id="CP028940">
    <property type="protein sequence ID" value="QKM60728.1"/>
    <property type="molecule type" value="Genomic_DNA"/>
</dbReference>
<organism evidence="1 2">
    <name type="scientific">Polynucleobacter arcticus</name>
    <dbReference type="NCBI Taxonomy" id="1743165"/>
    <lineage>
        <taxon>Bacteria</taxon>
        <taxon>Pseudomonadati</taxon>
        <taxon>Pseudomonadota</taxon>
        <taxon>Betaproteobacteria</taxon>
        <taxon>Burkholderiales</taxon>
        <taxon>Burkholderiaceae</taxon>
        <taxon>Polynucleobacter</taxon>
    </lineage>
</organism>
<accession>A0A6M9PMZ3</accession>
<proteinExistence type="predicted"/>